<evidence type="ECO:0000256" key="2">
    <source>
        <dbReference type="SAM" id="SignalP"/>
    </source>
</evidence>
<keyword evidence="1" id="KW-0812">Transmembrane</keyword>
<sequence>MKFIVVAVVVCMFGITIHARTISKRSSDSSICSGSTPCGWEIYRPESRVSDFFVNSPCQCADGMRCVRYRDDISIAAYIYRCRPNDEEGAQVKENIGSIPISIKDEGLYELKIDDVAMIFYITVTNTGKDFVRLHINSSRCCQKVDKDDMDCESMRIHGGDMGNLYPRDFRNLTLIYVNLVLHERKGDCDMAISDDKGNVIKRNVKFDTTLVKDGETLIPRLMQQYYSHQDVTKCSSIDEDPLNECRPYECEVRYDGHRNYFNRTSKRCLPVPKCAAHKGKSSALMVYNVETNTCHQLSDEMKDFKQFLGGKPGVHGLTQAHSYPIRVQCHNGQRDNSSKNGQWCICDPGWTSAPLDHSAFHPDLQVYHMCTVWLGGKGGVYKGPPIKKKDHTPTIIFAFSMLGATFITLCFILCWVIYKKKKKQQDADSLSYYELPSEEEYEMKEHSLDSEAE</sequence>
<feature type="transmembrane region" description="Helical" evidence="1">
    <location>
        <begin position="396"/>
        <end position="419"/>
    </location>
</feature>
<keyword evidence="4" id="KW-1185">Reference proteome</keyword>
<proteinExistence type="predicted"/>
<organism evidence="3 4">
    <name type="scientific">Oedothorax gibbosus</name>
    <dbReference type="NCBI Taxonomy" id="931172"/>
    <lineage>
        <taxon>Eukaryota</taxon>
        <taxon>Metazoa</taxon>
        <taxon>Ecdysozoa</taxon>
        <taxon>Arthropoda</taxon>
        <taxon>Chelicerata</taxon>
        <taxon>Arachnida</taxon>
        <taxon>Araneae</taxon>
        <taxon>Araneomorphae</taxon>
        <taxon>Entelegynae</taxon>
        <taxon>Araneoidea</taxon>
        <taxon>Linyphiidae</taxon>
        <taxon>Erigoninae</taxon>
        <taxon>Oedothorax</taxon>
    </lineage>
</organism>
<feature type="signal peptide" evidence="2">
    <location>
        <begin position="1"/>
        <end position="19"/>
    </location>
</feature>
<dbReference type="EMBL" id="JAFNEN010000113">
    <property type="protein sequence ID" value="KAG8193916.1"/>
    <property type="molecule type" value="Genomic_DNA"/>
</dbReference>
<accession>A0AAV6VE16</accession>
<reference evidence="3 4" key="1">
    <citation type="journal article" date="2022" name="Nat. Ecol. Evol.">
        <title>A masculinizing supergene underlies an exaggerated male reproductive morph in a spider.</title>
        <authorList>
            <person name="Hendrickx F."/>
            <person name="De Corte Z."/>
            <person name="Sonet G."/>
            <person name="Van Belleghem S.M."/>
            <person name="Kostlbacher S."/>
            <person name="Vangestel C."/>
        </authorList>
    </citation>
    <scope>NUCLEOTIDE SEQUENCE [LARGE SCALE GENOMIC DNA]</scope>
    <source>
        <strain evidence="3">W744_W776</strain>
    </source>
</reference>
<evidence type="ECO:0000256" key="1">
    <source>
        <dbReference type="SAM" id="Phobius"/>
    </source>
</evidence>
<evidence type="ECO:0000313" key="3">
    <source>
        <dbReference type="EMBL" id="KAG8193916.1"/>
    </source>
</evidence>
<keyword evidence="1" id="KW-0472">Membrane</keyword>
<protein>
    <submittedName>
        <fullName evidence="3">Uncharacterized protein</fullName>
    </submittedName>
</protein>
<keyword evidence="1" id="KW-1133">Transmembrane helix</keyword>
<keyword evidence="2" id="KW-0732">Signal</keyword>
<comment type="caution">
    <text evidence="3">The sequence shown here is derived from an EMBL/GenBank/DDBJ whole genome shotgun (WGS) entry which is preliminary data.</text>
</comment>
<dbReference type="Proteomes" id="UP000827092">
    <property type="component" value="Unassembled WGS sequence"/>
</dbReference>
<feature type="chain" id="PRO_5043697823" evidence="2">
    <location>
        <begin position="20"/>
        <end position="454"/>
    </location>
</feature>
<name>A0AAV6VE16_9ARAC</name>
<evidence type="ECO:0000313" key="4">
    <source>
        <dbReference type="Proteomes" id="UP000827092"/>
    </source>
</evidence>
<gene>
    <name evidence="3" type="ORF">JTE90_011471</name>
</gene>
<dbReference type="AlphaFoldDB" id="A0AAV6VE16"/>